<reference evidence="6" key="1">
    <citation type="submission" date="2015-04" db="UniProtKB">
        <authorList>
            <consortium name="EnsemblPlants"/>
        </authorList>
    </citation>
    <scope>IDENTIFICATION</scope>
</reference>
<reference evidence="6" key="2">
    <citation type="submission" date="2018-05" db="EMBL/GenBank/DDBJ databases">
        <title>OmerRS3 (Oryza meridionalis Reference Sequence Version 3).</title>
        <authorList>
            <person name="Zhang J."/>
            <person name="Kudrna D."/>
            <person name="Lee S."/>
            <person name="Talag J."/>
            <person name="Welchert J."/>
            <person name="Wing R.A."/>
        </authorList>
    </citation>
    <scope>NUCLEOTIDE SEQUENCE [LARGE SCALE GENOMIC DNA]</scope>
    <source>
        <strain evidence="6">cv. OR44</strain>
    </source>
</reference>
<keyword evidence="3" id="KW-1015">Disulfide bond</keyword>
<keyword evidence="7" id="KW-1185">Reference proteome</keyword>
<dbReference type="Pfam" id="PF00112">
    <property type="entry name" value="Peptidase_C1"/>
    <property type="match status" value="1"/>
</dbReference>
<dbReference type="GO" id="GO:0008234">
    <property type="term" value="F:cysteine-type peptidase activity"/>
    <property type="evidence" value="ECO:0007669"/>
    <property type="project" value="InterPro"/>
</dbReference>
<organism evidence="6">
    <name type="scientific">Oryza meridionalis</name>
    <dbReference type="NCBI Taxonomy" id="40149"/>
    <lineage>
        <taxon>Eukaryota</taxon>
        <taxon>Viridiplantae</taxon>
        <taxon>Streptophyta</taxon>
        <taxon>Embryophyta</taxon>
        <taxon>Tracheophyta</taxon>
        <taxon>Spermatophyta</taxon>
        <taxon>Magnoliopsida</taxon>
        <taxon>Liliopsida</taxon>
        <taxon>Poales</taxon>
        <taxon>Poaceae</taxon>
        <taxon>BOP clade</taxon>
        <taxon>Oryzoideae</taxon>
        <taxon>Oryzeae</taxon>
        <taxon>Oryzinae</taxon>
        <taxon>Oryza</taxon>
    </lineage>
</organism>
<dbReference type="CDD" id="cd02248">
    <property type="entry name" value="Peptidase_C1A"/>
    <property type="match status" value="1"/>
</dbReference>
<dbReference type="Gene3D" id="3.30.559.10">
    <property type="entry name" value="Chloramphenicol acetyltransferase-like domain"/>
    <property type="match status" value="1"/>
</dbReference>
<dbReference type="STRING" id="40149.A0A0E0F806"/>
<dbReference type="Proteomes" id="UP000008021">
    <property type="component" value="Chromosome 11"/>
</dbReference>
<evidence type="ECO:0000313" key="6">
    <source>
        <dbReference type="EnsemblPlants" id="OMERI11G17350.1"/>
    </source>
</evidence>
<feature type="domain" description="Peptidase C1A papain C-terminal" evidence="5">
    <location>
        <begin position="192"/>
        <end position="376"/>
    </location>
</feature>
<dbReference type="Gramene" id="OMERI11G17350.1">
    <property type="protein sequence ID" value="OMERI11G17350.1"/>
    <property type="gene ID" value="OMERI11G17350"/>
</dbReference>
<dbReference type="GO" id="GO:0006508">
    <property type="term" value="P:proteolysis"/>
    <property type="evidence" value="ECO:0007669"/>
    <property type="project" value="InterPro"/>
</dbReference>
<dbReference type="InterPro" id="IPR039417">
    <property type="entry name" value="Peptidase_C1A_papain-like"/>
</dbReference>
<dbReference type="InterPro" id="IPR023213">
    <property type="entry name" value="CAT-like_dom_sf"/>
</dbReference>
<dbReference type="PANTHER" id="PTHR12411">
    <property type="entry name" value="CYSTEINE PROTEASE FAMILY C1-RELATED"/>
    <property type="match status" value="1"/>
</dbReference>
<keyword evidence="2" id="KW-0732">Signal</keyword>
<evidence type="ECO:0000256" key="1">
    <source>
        <dbReference type="ARBA" id="ARBA00008455"/>
    </source>
</evidence>
<dbReference type="InterPro" id="IPR000668">
    <property type="entry name" value="Peptidase_C1A_C"/>
</dbReference>
<dbReference type="InterPro" id="IPR013128">
    <property type="entry name" value="Peptidase_C1A"/>
</dbReference>
<dbReference type="eggNOG" id="KOG1543">
    <property type="taxonomic scope" value="Eukaryota"/>
</dbReference>
<protein>
    <recommendedName>
        <fullName evidence="5">Peptidase C1A papain C-terminal domain-containing protein</fullName>
    </recommendedName>
</protein>
<sequence>MLKPPPATAYGTAPHPLAGEKDPLSYRRTTSGRRFCRCGGLAVGLIVHHHVGDGHSMSAFCATWARAVREGEAFNVPSPFLDRAVTGAPRSPPAPVFDRRSIEFEVGNHAGRKPFGTGAVDTNMDKDIRNLAVHFTAEFVDELKARARVGQFADNFGRCSTPLPEDQQQQRELDADTGAGGFTHGAVDEFDLPAAVDWRQMRYNLVPEAVTEVKDQGECGSCWAFAAAAAVEGIASIRTNNLSSLSSQQLVDCVAASHGCANGWASTALDYVARRGGMASEAAYPYTATQSTCLLDDSSSTAAPPAVSAATAIDGFARVPQYDEAALRKAVAAQPVVVFIDANWGESGCIRISRDVSAATGKEGACGILMRALYPLKK</sequence>
<dbReference type="InterPro" id="IPR038765">
    <property type="entry name" value="Papain-like_cys_pep_sf"/>
</dbReference>
<accession>A0A0E0F806</accession>
<dbReference type="Gene3D" id="3.90.70.10">
    <property type="entry name" value="Cysteine proteinases"/>
    <property type="match status" value="1"/>
</dbReference>
<dbReference type="Gene3D" id="2.40.50.170">
    <property type="entry name" value="Cysteine proteinases. Chain C"/>
    <property type="match status" value="1"/>
</dbReference>
<dbReference type="Pfam" id="PF02458">
    <property type="entry name" value="Transferase"/>
    <property type="match status" value="1"/>
</dbReference>
<dbReference type="SUPFAM" id="SSF54001">
    <property type="entry name" value="Cysteine proteinases"/>
    <property type="match status" value="1"/>
</dbReference>
<dbReference type="PROSITE" id="PS00139">
    <property type="entry name" value="THIOL_PROTEASE_CYS"/>
    <property type="match status" value="1"/>
</dbReference>
<evidence type="ECO:0000313" key="7">
    <source>
        <dbReference type="Proteomes" id="UP000008021"/>
    </source>
</evidence>
<evidence type="ECO:0000256" key="4">
    <source>
        <dbReference type="SAM" id="MobiDB-lite"/>
    </source>
</evidence>
<dbReference type="EnsemblPlants" id="OMERI11G17350.1">
    <property type="protein sequence ID" value="OMERI11G17350.1"/>
    <property type="gene ID" value="OMERI11G17350"/>
</dbReference>
<dbReference type="AlphaFoldDB" id="A0A0E0F806"/>
<evidence type="ECO:0000256" key="2">
    <source>
        <dbReference type="ARBA" id="ARBA00022729"/>
    </source>
</evidence>
<name>A0A0E0F806_9ORYZ</name>
<dbReference type="HOGENOM" id="CLU_718411_0_0_1"/>
<evidence type="ECO:0000256" key="3">
    <source>
        <dbReference type="ARBA" id="ARBA00023157"/>
    </source>
</evidence>
<dbReference type="GO" id="GO:0050734">
    <property type="term" value="F:hydroxycinnamoyltransferase activity"/>
    <property type="evidence" value="ECO:0007669"/>
    <property type="project" value="UniProtKB-ARBA"/>
</dbReference>
<comment type="similarity">
    <text evidence="1">Belongs to the peptidase C1 family.</text>
</comment>
<proteinExistence type="inferred from homology"/>
<dbReference type="SMART" id="SM00645">
    <property type="entry name" value="Pept_C1"/>
    <property type="match status" value="1"/>
</dbReference>
<evidence type="ECO:0000259" key="5">
    <source>
        <dbReference type="SMART" id="SM00645"/>
    </source>
</evidence>
<dbReference type="InterPro" id="IPR000169">
    <property type="entry name" value="Pept_cys_AS"/>
</dbReference>
<feature type="region of interest" description="Disordered" evidence="4">
    <location>
        <begin position="1"/>
        <end position="24"/>
    </location>
</feature>